<dbReference type="Proteomes" id="UP001140217">
    <property type="component" value="Unassembled WGS sequence"/>
</dbReference>
<gene>
    <name evidence="1" type="ORF">H4R18_000317</name>
</gene>
<dbReference type="OrthoDB" id="5597577at2759"/>
<organism evidence="1 2">
    <name type="scientific">Coemansia javaensis</name>
    <dbReference type="NCBI Taxonomy" id="2761396"/>
    <lineage>
        <taxon>Eukaryota</taxon>
        <taxon>Fungi</taxon>
        <taxon>Fungi incertae sedis</taxon>
        <taxon>Zoopagomycota</taxon>
        <taxon>Kickxellomycotina</taxon>
        <taxon>Kickxellomycetes</taxon>
        <taxon>Kickxellales</taxon>
        <taxon>Kickxellaceae</taxon>
        <taxon>Coemansia</taxon>
    </lineage>
</organism>
<reference evidence="1" key="1">
    <citation type="submission" date="2022-07" db="EMBL/GenBank/DDBJ databases">
        <title>Phylogenomic reconstructions and comparative analyses of Kickxellomycotina fungi.</title>
        <authorList>
            <person name="Reynolds N.K."/>
            <person name="Stajich J.E."/>
            <person name="Barry K."/>
            <person name="Grigoriev I.V."/>
            <person name="Crous P."/>
            <person name="Smith M.E."/>
        </authorList>
    </citation>
    <scope>NUCLEOTIDE SEQUENCE</scope>
    <source>
        <strain evidence="1">NBRC 105414</strain>
    </source>
</reference>
<sequence length="93" mass="9997">MLTTSVPSYILTSGFAAQRSRQSSGAGGRRLSQASDTASVCSSAHSLQAEHDDELLYRAADPADADIKEVLGYVHTPPCRMARGYSTPRLVHF</sequence>
<dbReference type="EMBL" id="JANBUL010000007">
    <property type="protein sequence ID" value="KAJ2785771.1"/>
    <property type="molecule type" value="Genomic_DNA"/>
</dbReference>
<dbReference type="AlphaFoldDB" id="A0A9W8HH47"/>
<comment type="caution">
    <text evidence="1">The sequence shown here is derived from an EMBL/GenBank/DDBJ whole genome shotgun (WGS) entry which is preliminary data.</text>
</comment>
<evidence type="ECO:0000313" key="2">
    <source>
        <dbReference type="Proteomes" id="UP001140217"/>
    </source>
</evidence>
<evidence type="ECO:0000313" key="1">
    <source>
        <dbReference type="EMBL" id="KAJ2785771.1"/>
    </source>
</evidence>
<accession>A0A9W8HH47</accession>
<protein>
    <submittedName>
        <fullName evidence="1">Uncharacterized protein</fullName>
    </submittedName>
</protein>
<name>A0A9W8HH47_9FUNG</name>
<proteinExistence type="predicted"/>
<keyword evidence="2" id="KW-1185">Reference proteome</keyword>